<dbReference type="InterPro" id="IPR006600">
    <property type="entry name" value="HTH_CenpB_DNA-bd_dom"/>
</dbReference>
<organism evidence="3 4">
    <name type="scientific">Alternaria alternata</name>
    <name type="common">Alternaria rot fungus</name>
    <name type="synonym">Torula alternata</name>
    <dbReference type="NCBI Taxonomy" id="5599"/>
    <lineage>
        <taxon>Eukaryota</taxon>
        <taxon>Fungi</taxon>
        <taxon>Dikarya</taxon>
        <taxon>Ascomycota</taxon>
        <taxon>Pezizomycotina</taxon>
        <taxon>Dothideomycetes</taxon>
        <taxon>Pleosporomycetidae</taxon>
        <taxon>Pleosporales</taxon>
        <taxon>Pleosporineae</taxon>
        <taxon>Pleosporaceae</taxon>
        <taxon>Alternaria</taxon>
        <taxon>Alternaria sect. Alternaria</taxon>
        <taxon>Alternaria alternata complex</taxon>
    </lineage>
</organism>
<dbReference type="AlphaFoldDB" id="A0A4Q4MY81"/>
<dbReference type="GO" id="GO:0003677">
    <property type="term" value="F:DNA binding"/>
    <property type="evidence" value="ECO:0007669"/>
    <property type="project" value="UniProtKB-KW"/>
</dbReference>
<comment type="caution">
    <text evidence="3">The sequence shown here is derived from an EMBL/GenBank/DDBJ whole genome shotgun (WGS) entry which is preliminary data.</text>
</comment>
<accession>A0A4Q4MY81</accession>
<sequence>MNQQKLSLQQEQELVRYTETLTERRIPPTREMIRNFASTIAKEPVSESWVTRFINPHSVHLVSRWATSMDRNRHQADSGAKYSLYFNLLRDKISQ</sequence>
<dbReference type="VEuPathDB" id="FungiDB:CC77DRAFT_910116"/>
<dbReference type="PROSITE" id="PS51253">
    <property type="entry name" value="HTH_CENPB"/>
    <property type="match status" value="1"/>
</dbReference>
<reference evidence="4" key="1">
    <citation type="journal article" date="2019" name="bioRxiv">
        <title>Genomics, evolutionary history and diagnostics of the Alternaria alternata species group including apple and Asian pear pathotypes.</title>
        <authorList>
            <person name="Armitage A.D."/>
            <person name="Cockerton H.M."/>
            <person name="Sreenivasaprasad S."/>
            <person name="Woodhall J.W."/>
            <person name="Lane C.R."/>
            <person name="Harrison R.J."/>
            <person name="Clarkson J.P."/>
        </authorList>
    </citation>
    <scope>NUCLEOTIDE SEQUENCE [LARGE SCALE GENOMIC DNA]</scope>
    <source>
        <strain evidence="4">FERA 1177</strain>
    </source>
</reference>
<feature type="domain" description="HTH CENPB-type" evidence="2">
    <location>
        <begin position="1"/>
        <end position="63"/>
    </location>
</feature>
<evidence type="ECO:0000313" key="4">
    <source>
        <dbReference type="Proteomes" id="UP000291422"/>
    </source>
</evidence>
<protein>
    <recommendedName>
        <fullName evidence="2">HTH CENPB-type domain-containing protein</fullName>
    </recommendedName>
</protein>
<evidence type="ECO:0000256" key="1">
    <source>
        <dbReference type="ARBA" id="ARBA00023125"/>
    </source>
</evidence>
<evidence type="ECO:0000313" key="3">
    <source>
        <dbReference type="EMBL" id="RYN63441.1"/>
    </source>
</evidence>
<keyword evidence="1" id="KW-0238">DNA-binding</keyword>
<dbReference type="SMART" id="SM00674">
    <property type="entry name" value="CENPB"/>
    <property type="match status" value="1"/>
</dbReference>
<dbReference type="EMBL" id="PDXD01000087">
    <property type="protein sequence ID" value="RYN63441.1"/>
    <property type="molecule type" value="Genomic_DNA"/>
</dbReference>
<dbReference type="Pfam" id="PF03221">
    <property type="entry name" value="HTH_Tnp_Tc5"/>
    <property type="match status" value="1"/>
</dbReference>
<gene>
    <name evidence="3" type="ORF">AA0117_g12781</name>
</gene>
<evidence type="ECO:0000259" key="2">
    <source>
        <dbReference type="PROSITE" id="PS51253"/>
    </source>
</evidence>
<dbReference type="Proteomes" id="UP000291422">
    <property type="component" value="Unassembled WGS sequence"/>
</dbReference>
<name>A0A4Q4MY81_ALTAL</name>
<proteinExistence type="predicted"/>